<protein>
    <submittedName>
        <fullName evidence="3">Uncharacterized protein</fullName>
    </submittedName>
</protein>
<dbReference type="GO" id="GO:0015074">
    <property type="term" value="P:DNA integration"/>
    <property type="evidence" value="ECO:0007669"/>
    <property type="project" value="InterPro"/>
</dbReference>
<gene>
    <name evidence="3" type="ORF">AWC38_SpisGene8210</name>
</gene>
<dbReference type="AlphaFoldDB" id="A0A2B4SDG0"/>
<dbReference type="Gene3D" id="1.10.443.10">
    <property type="entry name" value="Intergrase catalytic core"/>
    <property type="match status" value="1"/>
</dbReference>
<dbReference type="STRING" id="50429.A0A2B4SDG0"/>
<dbReference type="SUPFAM" id="SSF56349">
    <property type="entry name" value="DNA breaking-rejoining enzymes"/>
    <property type="match status" value="1"/>
</dbReference>
<feature type="compositionally biased region" description="Basic and acidic residues" evidence="2">
    <location>
        <begin position="137"/>
        <end position="148"/>
    </location>
</feature>
<dbReference type="InterPro" id="IPR011010">
    <property type="entry name" value="DNA_brk_join_enz"/>
</dbReference>
<dbReference type="Proteomes" id="UP000225706">
    <property type="component" value="Unassembled WGS sequence"/>
</dbReference>
<dbReference type="GO" id="GO:0003677">
    <property type="term" value="F:DNA binding"/>
    <property type="evidence" value="ECO:0007669"/>
    <property type="project" value="InterPro"/>
</dbReference>
<dbReference type="GO" id="GO:0006310">
    <property type="term" value="P:DNA recombination"/>
    <property type="evidence" value="ECO:0007669"/>
    <property type="project" value="UniProtKB-KW"/>
</dbReference>
<dbReference type="EMBL" id="LSMT01000111">
    <property type="protein sequence ID" value="PFX27093.1"/>
    <property type="molecule type" value="Genomic_DNA"/>
</dbReference>
<feature type="compositionally biased region" description="Low complexity" evidence="2">
    <location>
        <begin position="259"/>
        <end position="269"/>
    </location>
</feature>
<keyword evidence="4" id="KW-1185">Reference proteome</keyword>
<keyword evidence="1" id="KW-0233">DNA recombination</keyword>
<dbReference type="InterPro" id="IPR013762">
    <property type="entry name" value="Integrase-like_cat_sf"/>
</dbReference>
<dbReference type="OrthoDB" id="2344588at2759"/>
<proteinExistence type="predicted"/>
<reference evidence="4" key="1">
    <citation type="journal article" date="2017" name="bioRxiv">
        <title>Comparative analysis of the genomes of Stylophora pistillata and Acropora digitifera provides evidence for extensive differences between species of corals.</title>
        <authorList>
            <person name="Voolstra C.R."/>
            <person name="Li Y."/>
            <person name="Liew Y.J."/>
            <person name="Baumgarten S."/>
            <person name="Zoccola D."/>
            <person name="Flot J.-F."/>
            <person name="Tambutte S."/>
            <person name="Allemand D."/>
            <person name="Aranda M."/>
        </authorList>
    </citation>
    <scope>NUCLEOTIDE SEQUENCE [LARGE SCALE GENOMIC DNA]</scope>
</reference>
<feature type="region of interest" description="Disordered" evidence="2">
    <location>
        <begin position="137"/>
        <end position="162"/>
    </location>
</feature>
<evidence type="ECO:0000256" key="1">
    <source>
        <dbReference type="ARBA" id="ARBA00023172"/>
    </source>
</evidence>
<evidence type="ECO:0000256" key="2">
    <source>
        <dbReference type="SAM" id="MobiDB-lite"/>
    </source>
</evidence>
<sequence>MALVPDILHSIPCNREIVRWIEVFVAKLRPLVADDSSNSGKLFLKSDGAPYHKGTIGRRITAFVLKSGVRADRPISATDFRKWLVTAMKAKNRAGLSIDEDLLRRLMCHSEQTAHTWYLREDLTQLAAKASKQIIEHTETSPVKKEARATPQESHPVSLPSVKMPQSLTSEELAAVSEVFADHIRHRSSSPLKKRAVALMKDDERLSALVTSERKVKQVVDRVRYLVRAQQPATVPSLPEEDPQDRTARFVKENPKGTSSAASAYSSASGRQTWTDEETTLIENAFAHFDRDPRNTKIRDQTRAGVASPWGVPHESSLSVTQQVDENVKESLQIVLENVDHNWNLVYEDGDLKGVTAREMAHYFFDKDVRMDWERDAKGWLLTNPERGKI</sequence>
<evidence type="ECO:0000313" key="4">
    <source>
        <dbReference type="Proteomes" id="UP000225706"/>
    </source>
</evidence>
<feature type="region of interest" description="Disordered" evidence="2">
    <location>
        <begin position="250"/>
        <end position="273"/>
    </location>
</feature>
<evidence type="ECO:0000313" key="3">
    <source>
        <dbReference type="EMBL" id="PFX27093.1"/>
    </source>
</evidence>
<accession>A0A2B4SDG0</accession>
<comment type="caution">
    <text evidence="3">The sequence shown here is derived from an EMBL/GenBank/DDBJ whole genome shotgun (WGS) entry which is preliminary data.</text>
</comment>
<name>A0A2B4SDG0_STYPI</name>
<organism evidence="3 4">
    <name type="scientific">Stylophora pistillata</name>
    <name type="common">Smooth cauliflower coral</name>
    <dbReference type="NCBI Taxonomy" id="50429"/>
    <lineage>
        <taxon>Eukaryota</taxon>
        <taxon>Metazoa</taxon>
        <taxon>Cnidaria</taxon>
        <taxon>Anthozoa</taxon>
        <taxon>Hexacorallia</taxon>
        <taxon>Scleractinia</taxon>
        <taxon>Astrocoeniina</taxon>
        <taxon>Pocilloporidae</taxon>
        <taxon>Stylophora</taxon>
    </lineage>
</organism>